<accession>A0ACC1IBP6</accession>
<dbReference type="EMBL" id="JANBPG010001785">
    <property type="protein sequence ID" value="KAJ1888299.1"/>
    <property type="molecule type" value="Genomic_DNA"/>
</dbReference>
<proteinExistence type="predicted"/>
<name>A0ACC1IBP6_9FUNG</name>
<dbReference type="Proteomes" id="UP001150581">
    <property type="component" value="Unassembled WGS sequence"/>
</dbReference>
<sequence>MSVIFKAKLKNAKTAINDKDYSYSYDLCHDLLELDSTNYNVHILLGVSCQHLQKWNEGTAVYRKAQGLGKANVLAWQGLCALHEAEGNDQELVRSLGSLRDRYSNQEDDLEKAWETHQKIIALAEKSGNQRQAVAELRLLTGDSGPLHRLLLAGNAQGIMTEREILQRMFAEESALDARTVDAEVAKRRTRLAAGPLAKVMRDVRMEVWAQSGVLQTLARLIVLSLDADERLRWEEQYFAQLRLRTGYIGASAEAAEMAEEAARVAVDLVRNARCPQAFEFLMDAAACAGVDSAEVARAYARVFGDGRLAHAARAGECSDPDEAVALAAEGRRRAPESPFALVQALGAAERARDWRAVVGAGAAARAAIGEQAGGGAAG</sequence>
<gene>
    <name evidence="1" type="primary">SKI3_2</name>
    <name evidence="1" type="ORF">LPJ66_008647</name>
</gene>
<evidence type="ECO:0000313" key="1">
    <source>
        <dbReference type="EMBL" id="KAJ1888299.1"/>
    </source>
</evidence>
<comment type="caution">
    <text evidence="1">The sequence shown here is derived from an EMBL/GenBank/DDBJ whole genome shotgun (WGS) entry which is preliminary data.</text>
</comment>
<reference evidence="1" key="1">
    <citation type="submission" date="2022-07" db="EMBL/GenBank/DDBJ databases">
        <title>Phylogenomic reconstructions and comparative analyses of Kickxellomycotina fungi.</title>
        <authorList>
            <person name="Reynolds N.K."/>
            <person name="Stajich J.E."/>
            <person name="Barry K."/>
            <person name="Grigoriev I.V."/>
            <person name="Crous P."/>
            <person name="Smith M.E."/>
        </authorList>
    </citation>
    <scope>NUCLEOTIDE SEQUENCE</scope>
    <source>
        <strain evidence="1">Benny 63K</strain>
    </source>
</reference>
<organism evidence="1 2">
    <name type="scientific">Kickxella alabastrina</name>
    <dbReference type="NCBI Taxonomy" id="61397"/>
    <lineage>
        <taxon>Eukaryota</taxon>
        <taxon>Fungi</taxon>
        <taxon>Fungi incertae sedis</taxon>
        <taxon>Zoopagomycota</taxon>
        <taxon>Kickxellomycotina</taxon>
        <taxon>Kickxellomycetes</taxon>
        <taxon>Kickxellales</taxon>
        <taxon>Kickxellaceae</taxon>
        <taxon>Kickxella</taxon>
    </lineage>
</organism>
<keyword evidence="2" id="KW-1185">Reference proteome</keyword>
<protein>
    <submittedName>
        <fullName evidence="1">Superkiller protein 3</fullName>
    </submittedName>
</protein>
<evidence type="ECO:0000313" key="2">
    <source>
        <dbReference type="Proteomes" id="UP001150581"/>
    </source>
</evidence>
<feature type="non-terminal residue" evidence="1">
    <location>
        <position position="379"/>
    </location>
</feature>